<reference evidence="3 4" key="1">
    <citation type="submission" date="2017-06" db="EMBL/GenBank/DDBJ databases">
        <authorList>
            <person name="Kim H.J."/>
            <person name="Triplett B.A."/>
        </authorList>
    </citation>
    <scope>NUCLEOTIDE SEQUENCE [LARGE SCALE GENOMIC DNA]</scope>
    <source>
        <strain evidence="3 4">DSM 18704</strain>
    </source>
</reference>
<evidence type="ECO:0000313" key="4">
    <source>
        <dbReference type="Proteomes" id="UP000198356"/>
    </source>
</evidence>
<dbReference type="RefSeq" id="WP_089407163.1">
    <property type="nucleotide sequence ID" value="NZ_FZOU01000001.1"/>
</dbReference>
<evidence type="ECO:0000256" key="2">
    <source>
        <dbReference type="ARBA" id="ARBA00022801"/>
    </source>
</evidence>
<evidence type="ECO:0000313" key="3">
    <source>
        <dbReference type="EMBL" id="SNS42042.1"/>
    </source>
</evidence>
<accession>A0A239EDS3</accession>
<dbReference type="Proteomes" id="UP000198356">
    <property type="component" value="Unassembled WGS sequence"/>
</dbReference>
<keyword evidence="2" id="KW-0378">Hydrolase</keyword>
<evidence type="ECO:0000256" key="1">
    <source>
        <dbReference type="ARBA" id="ARBA00008668"/>
    </source>
</evidence>
<dbReference type="PANTHER" id="PTHR43695">
    <property type="entry name" value="PUTATIVE (AFU_ORTHOLOGUE AFUA_2G17250)-RELATED"/>
    <property type="match status" value="1"/>
</dbReference>
<comment type="similarity">
    <text evidence="1">Belongs to the 'GDSL' lipolytic enzyme family.</text>
</comment>
<organism evidence="3 4">
    <name type="scientific">Granulicella rosea</name>
    <dbReference type="NCBI Taxonomy" id="474952"/>
    <lineage>
        <taxon>Bacteria</taxon>
        <taxon>Pseudomonadati</taxon>
        <taxon>Acidobacteriota</taxon>
        <taxon>Terriglobia</taxon>
        <taxon>Terriglobales</taxon>
        <taxon>Acidobacteriaceae</taxon>
        <taxon>Granulicella</taxon>
    </lineage>
</organism>
<dbReference type="InterPro" id="IPR037459">
    <property type="entry name" value="RhgT-like"/>
</dbReference>
<gene>
    <name evidence="3" type="ORF">SAMN05421770_101895</name>
</gene>
<dbReference type="PANTHER" id="PTHR43695:SF1">
    <property type="entry name" value="RHAMNOGALACTURONAN ACETYLESTERASE"/>
    <property type="match status" value="1"/>
</dbReference>
<dbReference type="AlphaFoldDB" id="A0A239EDS3"/>
<dbReference type="GO" id="GO:0016788">
    <property type="term" value="F:hydrolase activity, acting on ester bonds"/>
    <property type="evidence" value="ECO:0007669"/>
    <property type="project" value="UniProtKB-ARBA"/>
</dbReference>
<proteinExistence type="inferred from homology"/>
<dbReference type="SUPFAM" id="SSF52266">
    <property type="entry name" value="SGNH hydrolase"/>
    <property type="match status" value="1"/>
</dbReference>
<dbReference type="Gene3D" id="3.40.50.1110">
    <property type="entry name" value="SGNH hydrolase"/>
    <property type="match status" value="1"/>
</dbReference>
<dbReference type="InterPro" id="IPR036514">
    <property type="entry name" value="SGNH_hydro_sf"/>
</dbReference>
<dbReference type="EMBL" id="FZOU01000001">
    <property type="protein sequence ID" value="SNS42042.1"/>
    <property type="molecule type" value="Genomic_DNA"/>
</dbReference>
<protein>
    <submittedName>
        <fullName evidence="3">Pectinesterase</fullName>
    </submittedName>
</protein>
<keyword evidence="4" id="KW-1185">Reference proteome</keyword>
<name>A0A239EDS3_9BACT</name>
<sequence length="103" mass="11398">MTNETERRWNSDGKVTNNTGFAVYENALRAVAKERNVPLLDVEAFPTDLFNIVGRQKMDTLSKTKADGSIDVIHVNATGGMFIGVFIADNAKRLVPELAPYIQ</sequence>